<name>A0A7S4CUP9_9EUGL</name>
<proteinExistence type="predicted"/>
<organism evidence="1">
    <name type="scientific">Eutreptiella gymnastica</name>
    <dbReference type="NCBI Taxonomy" id="73025"/>
    <lineage>
        <taxon>Eukaryota</taxon>
        <taxon>Discoba</taxon>
        <taxon>Euglenozoa</taxon>
        <taxon>Euglenida</taxon>
        <taxon>Spirocuta</taxon>
        <taxon>Euglenophyceae</taxon>
        <taxon>Eutreptiales</taxon>
        <taxon>Eutreptiaceae</taxon>
        <taxon>Eutreptiella</taxon>
    </lineage>
</organism>
<evidence type="ECO:0000313" key="1">
    <source>
        <dbReference type="EMBL" id="CAE0807120.1"/>
    </source>
</evidence>
<dbReference type="EMBL" id="HBJA01051489">
    <property type="protein sequence ID" value="CAE0807120.1"/>
    <property type="molecule type" value="Transcribed_RNA"/>
</dbReference>
<accession>A0A7S4CUP9</accession>
<reference evidence="1" key="1">
    <citation type="submission" date="2021-01" db="EMBL/GenBank/DDBJ databases">
        <authorList>
            <person name="Corre E."/>
            <person name="Pelletier E."/>
            <person name="Niang G."/>
            <person name="Scheremetjew M."/>
            <person name="Finn R."/>
            <person name="Kale V."/>
            <person name="Holt S."/>
            <person name="Cochrane G."/>
            <person name="Meng A."/>
            <person name="Brown T."/>
            <person name="Cohen L."/>
        </authorList>
    </citation>
    <scope>NUCLEOTIDE SEQUENCE</scope>
    <source>
        <strain evidence="1">CCMP1594</strain>
    </source>
</reference>
<protein>
    <submittedName>
        <fullName evidence="1">Uncharacterized protein</fullName>
    </submittedName>
</protein>
<sequence length="151" mass="16795">MMTNMQTILKQAAGITHLSQLRLCFGLNPITFLARLARQHRGTRHSTSSCVLHRDVKQQSLGAAMGLFLICFEWPAVPSVEGAQVMRIIPAHLPYPSFARWLLRFPPCSASGLCSSPYHMKDAAFDVSSSTTTRCCQTEQYDMLYSLSLVA</sequence>
<dbReference type="AlphaFoldDB" id="A0A7S4CUP9"/>
<gene>
    <name evidence="1" type="ORF">EGYM00163_LOCUS18248</name>
</gene>